<dbReference type="GO" id="GO:0052621">
    <property type="term" value="F:diguanylate cyclase activity"/>
    <property type="evidence" value="ECO:0007669"/>
    <property type="project" value="TreeGrafter"/>
</dbReference>
<dbReference type="Gene3D" id="3.30.70.270">
    <property type="match status" value="1"/>
</dbReference>
<sequence>MNVERTLATMGYRMADLLYDGEASDETLRRAFQTMWTQFPYAARIQQVSCFILDVDGMYRSVVDIQNGQLYLESNYMSEDQVASVLGGHQDIVRRHRSGRYEIWIPVTSDKLLGFVTIAAQSTLPELTLAALTAFQQTISLGIRHYLTYRPLKERLSFLQSLTDLSRLITVSDNTEAILLNLVRAGVNLLGFDRATLFVFNTEGTSIERTIYAAVGSAPIELHQTPPLPPFGDEPMELPNLEAVWVPITAHGQRLAALLLDNVYSLDRPPQDALQAVIELGTQVGLALQKSRLIETLNEKATKDDLTGLHRVDYFYDSANAQLARHTSLGIPCSLIMLDIDSFKEINDSHGHPAGDAVLVQTAQIIRRTIPSNAIAGRIGGDEFVVLAPGANAAVGEAVGKAILHALASPSGVLLPGGRPLTASIGVAVSPSDGVTVSELIQAADKAMYYSKRCGKARVSVAKR</sequence>
<dbReference type="Pfam" id="PF00990">
    <property type="entry name" value="GGDEF"/>
    <property type="match status" value="1"/>
</dbReference>
<keyword evidence="3" id="KW-1185">Reference proteome</keyword>
<dbReference type="RefSeq" id="WP_074693695.1">
    <property type="nucleotide sequence ID" value="NZ_FNOJ01000022.1"/>
</dbReference>
<dbReference type="GO" id="GO:1902201">
    <property type="term" value="P:negative regulation of bacterial-type flagellum-dependent cell motility"/>
    <property type="evidence" value="ECO:0007669"/>
    <property type="project" value="TreeGrafter"/>
</dbReference>
<dbReference type="GO" id="GO:0043709">
    <property type="term" value="P:cell adhesion involved in single-species biofilm formation"/>
    <property type="evidence" value="ECO:0007669"/>
    <property type="project" value="TreeGrafter"/>
</dbReference>
<dbReference type="AlphaFoldDB" id="A0A1H2XKJ6"/>
<dbReference type="InterPro" id="IPR000160">
    <property type="entry name" value="GGDEF_dom"/>
</dbReference>
<dbReference type="SUPFAM" id="SSF55073">
    <property type="entry name" value="Nucleotide cyclase"/>
    <property type="match status" value="1"/>
</dbReference>
<reference evidence="3" key="1">
    <citation type="submission" date="2016-10" db="EMBL/GenBank/DDBJ databases">
        <authorList>
            <person name="Varghese N."/>
        </authorList>
    </citation>
    <scope>NUCLEOTIDE SEQUENCE [LARGE SCALE GENOMIC DNA]</scope>
    <source>
        <strain evidence="3">DSM 12489</strain>
    </source>
</reference>
<evidence type="ECO:0000313" key="2">
    <source>
        <dbReference type="EMBL" id="SDW93365.1"/>
    </source>
</evidence>
<dbReference type="CDD" id="cd01949">
    <property type="entry name" value="GGDEF"/>
    <property type="match status" value="1"/>
</dbReference>
<dbReference type="InterPro" id="IPR029016">
    <property type="entry name" value="GAF-like_dom_sf"/>
</dbReference>
<dbReference type="PANTHER" id="PTHR45138">
    <property type="entry name" value="REGULATORY COMPONENTS OF SENSORY TRANSDUCTION SYSTEM"/>
    <property type="match status" value="1"/>
</dbReference>
<dbReference type="InterPro" id="IPR050469">
    <property type="entry name" value="Diguanylate_Cyclase"/>
</dbReference>
<dbReference type="SMART" id="SM00267">
    <property type="entry name" value="GGDEF"/>
    <property type="match status" value="1"/>
</dbReference>
<feature type="domain" description="GGDEF" evidence="1">
    <location>
        <begin position="331"/>
        <end position="464"/>
    </location>
</feature>
<accession>A0A1H2XKJ6</accession>
<protein>
    <submittedName>
        <fullName evidence="2">Diguanylate cyclase (GGDEF) domain-containing protein</fullName>
    </submittedName>
</protein>
<dbReference type="NCBIfam" id="TIGR00254">
    <property type="entry name" value="GGDEF"/>
    <property type="match status" value="1"/>
</dbReference>
<dbReference type="InterPro" id="IPR029787">
    <property type="entry name" value="Nucleotide_cyclase"/>
</dbReference>
<dbReference type="Proteomes" id="UP000182589">
    <property type="component" value="Unassembled WGS sequence"/>
</dbReference>
<organism evidence="2 3">
    <name type="scientific">Alicyclobacillus hesperidum</name>
    <dbReference type="NCBI Taxonomy" id="89784"/>
    <lineage>
        <taxon>Bacteria</taxon>
        <taxon>Bacillati</taxon>
        <taxon>Bacillota</taxon>
        <taxon>Bacilli</taxon>
        <taxon>Bacillales</taxon>
        <taxon>Alicyclobacillaceae</taxon>
        <taxon>Alicyclobacillus</taxon>
    </lineage>
</organism>
<dbReference type="EMBL" id="FNOJ01000022">
    <property type="protein sequence ID" value="SDW93365.1"/>
    <property type="molecule type" value="Genomic_DNA"/>
</dbReference>
<proteinExistence type="predicted"/>
<dbReference type="Gene3D" id="3.30.450.40">
    <property type="match status" value="1"/>
</dbReference>
<dbReference type="STRING" id="89784.SAMN04489725_12210"/>
<dbReference type="PANTHER" id="PTHR45138:SF9">
    <property type="entry name" value="DIGUANYLATE CYCLASE DGCM-RELATED"/>
    <property type="match status" value="1"/>
</dbReference>
<evidence type="ECO:0000313" key="3">
    <source>
        <dbReference type="Proteomes" id="UP000182589"/>
    </source>
</evidence>
<dbReference type="PROSITE" id="PS50887">
    <property type="entry name" value="GGDEF"/>
    <property type="match status" value="1"/>
</dbReference>
<gene>
    <name evidence="2" type="ORF">SAMN04489725_12210</name>
</gene>
<dbReference type="GO" id="GO:0005886">
    <property type="term" value="C:plasma membrane"/>
    <property type="evidence" value="ECO:0007669"/>
    <property type="project" value="TreeGrafter"/>
</dbReference>
<evidence type="ECO:0000259" key="1">
    <source>
        <dbReference type="PROSITE" id="PS50887"/>
    </source>
</evidence>
<dbReference type="InterPro" id="IPR043128">
    <property type="entry name" value="Rev_trsase/Diguanyl_cyclase"/>
</dbReference>
<name>A0A1H2XKJ6_9BACL</name>
<dbReference type="SUPFAM" id="SSF55781">
    <property type="entry name" value="GAF domain-like"/>
    <property type="match status" value="1"/>
</dbReference>